<dbReference type="Gene3D" id="3.90.1010.10">
    <property type="match status" value="1"/>
</dbReference>
<dbReference type="EMBL" id="JBITLV010000007">
    <property type="protein sequence ID" value="MFI7589194.1"/>
    <property type="molecule type" value="Genomic_DNA"/>
</dbReference>
<protein>
    <submittedName>
        <fullName evidence="3">SufE family protein</fullName>
    </submittedName>
</protein>
<accession>A0ABW8AS82</accession>
<dbReference type="PANTHER" id="PTHR43597">
    <property type="entry name" value="SULFUR ACCEPTOR PROTEIN CSDE"/>
    <property type="match status" value="1"/>
</dbReference>
<comment type="similarity">
    <text evidence="1">Belongs to the SufE family.</text>
</comment>
<name>A0ABW8AS82_9ACTN</name>
<comment type="caution">
    <text evidence="3">The sequence shown here is derived from an EMBL/GenBank/DDBJ whole genome shotgun (WGS) entry which is preliminary data.</text>
</comment>
<gene>
    <name evidence="3" type="ORF">ACIB24_19185</name>
</gene>
<dbReference type="Pfam" id="PF02657">
    <property type="entry name" value="SufE"/>
    <property type="match status" value="1"/>
</dbReference>
<evidence type="ECO:0000313" key="4">
    <source>
        <dbReference type="Proteomes" id="UP001612915"/>
    </source>
</evidence>
<sequence>MPPSNQPTLPESFAQIADDFQALGKQDRLQLLMEFARELPALPERYAGDHDGMERVAECMSPAFVKVELDGGLDDPVRIYFDAPPEAPTTRGFASILSEGLAGLTARELLEVPDDVPGRLGLSEAISQQRLGGMAGMLGRIKRQVRTGLGIGSQVPSDLRDA</sequence>
<dbReference type="RefSeq" id="WP_398283676.1">
    <property type="nucleotide sequence ID" value="NZ_JBITLV010000007.1"/>
</dbReference>
<dbReference type="InterPro" id="IPR003808">
    <property type="entry name" value="Fe-S_metab-assoc_dom"/>
</dbReference>
<proteinExistence type="inferred from homology"/>
<reference evidence="3 4" key="1">
    <citation type="submission" date="2024-10" db="EMBL/GenBank/DDBJ databases">
        <title>The Natural Products Discovery Center: Release of the First 8490 Sequenced Strains for Exploring Actinobacteria Biosynthetic Diversity.</title>
        <authorList>
            <person name="Kalkreuter E."/>
            <person name="Kautsar S.A."/>
            <person name="Yang D."/>
            <person name="Bader C.D."/>
            <person name="Teijaro C.N."/>
            <person name="Fluegel L."/>
            <person name="Davis C.M."/>
            <person name="Simpson J.R."/>
            <person name="Lauterbach L."/>
            <person name="Steele A.D."/>
            <person name="Gui C."/>
            <person name="Meng S."/>
            <person name="Li G."/>
            <person name="Viehrig K."/>
            <person name="Ye F."/>
            <person name="Su P."/>
            <person name="Kiefer A.F."/>
            <person name="Nichols A."/>
            <person name="Cepeda A.J."/>
            <person name="Yan W."/>
            <person name="Fan B."/>
            <person name="Jiang Y."/>
            <person name="Adhikari A."/>
            <person name="Zheng C.-J."/>
            <person name="Schuster L."/>
            <person name="Cowan T.M."/>
            <person name="Smanski M.J."/>
            <person name="Chevrette M.G."/>
            <person name="De Carvalho L.P.S."/>
            <person name="Shen B."/>
        </authorList>
    </citation>
    <scope>NUCLEOTIDE SEQUENCE [LARGE SCALE GENOMIC DNA]</scope>
    <source>
        <strain evidence="3 4">NPDC049639</strain>
    </source>
</reference>
<evidence type="ECO:0000313" key="3">
    <source>
        <dbReference type="EMBL" id="MFI7589194.1"/>
    </source>
</evidence>
<keyword evidence="4" id="KW-1185">Reference proteome</keyword>
<dbReference type="PANTHER" id="PTHR43597:SF5">
    <property type="entry name" value="SUFE-LIKE PROTEIN 2, CHLOROPLASTIC"/>
    <property type="match status" value="1"/>
</dbReference>
<feature type="domain" description="Fe-S metabolism associated" evidence="2">
    <location>
        <begin position="18"/>
        <end position="144"/>
    </location>
</feature>
<dbReference type="Proteomes" id="UP001612915">
    <property type="component" value="Unassembled WGS sequence"/>
</dbReference>
<evidence type="ECO:0000256" key="1">
    <source>
        <dbReference type="ARBA" id="ARBA00010282"/>
    </source>
</evidence>
<dbReference type="SUPFAM" id="SSF82649">
    <property type="entry name" value="SufE/NifU"/>
    <property type="match status" value="1"/>
</dbReference>
<evidence type="ECO:0000259" key="2">
    <source>
        <dbReference type="Pfam" id="PF02657"/>
    </source>
</evidence>
<organism evidence="3 4">
    <name type="scientific">Spongisporangium articulatum</name>
    <dbReference type="NCBI Taxonomy" id="3362603"/>
    <lineage>
        <taxon>Bacteria</taxon>
        <taxon>Bacillati</taxon>
        <taxon>Actinomycetota</taxon>
        <taxon>Actinomycetes</taxon>
        <taxon>Kineosporiales</taxon>
        <taxon>Kineosporiaceae</taxon>
        <taxon>Spongisporangium</taxon>
    </lineage>
</organism>